<proteinExistence type="predicted"/>
<dbReference type="Pfam" id="PF10545">
    <property type="entry name" value="MADF_DNA_bdg"/>
    <property type="match status" value="1"/>
</dbReference>
<dbReference type="PANTHER" id="PTHR12243:SF60">
    <property type="entry name" value="SI:CH211-15D5.12-RELATED"/>
    <property type="match status" value="1"/>
</dbReference>
<feature type="domain" description="MADF" evidence="2">
    <location>
        <begin position="46"/>
        <end position="138"/>
    </location>
</feature>
<feature type="domain" description="Myb-like" evidence="1">
    <location>
        <begin position="37"/>
        <end position="97"/>
    </location>
</feature>
<dbReference type="SMART" id="SM00595">
    <property type="entry name" value="MADF"/>
    <property type="match status" value="1"/>
</dbReference>
<protein>
    <recommendedName>
        <fullName evidence="5">Transcription factor Adf-1</fullName>
    </recommendedName>
</protein>
<dbReference type="GO" id="GO:0005667">
    <property type="term" value="C:transcription regulator complex"/>
    <property type="evidence" value="ECO:0007669"/>
    <property type="project" value="TreeGrafter"/>
</dbReference>
<reference evidence="3 4" key="1">
    <citation type="submission" date="2022-12" db="EMBL/GenBank/DDBJ databases">
        <title>Chromosome-level genome assembly of true bugs.</title>
        <authorList>
            <person name="Ma L."/>
            <person name="Li H."/>
        </authorList>
    </citation>
    <scope>NUCLEOTIDE SEQUENCE [LARGE SCALE GENOMIC DNA]</scope>
    <source>
        <strain evidence="3">Lab_2022b</strain>
    </source>
</reference>
<accession>A0AAW1CR84</accession>
<evidence type="ECO:0000313" key="4">
    <source>
        <dbReference type="Proteomes" id="UP001461498"/>
    </source>
</evidence>
<dbReference type="SMART" id="SM00717">
    <property type="entry name" value="SANT"/>
    <property type="match status" value="1"/>
</dbReference>
<dbReference type="Gene3D" id="1.10.10.60">
    <property type="entry name" value="Homeodomain-like"/>
    <property type="match status" value="1"/>
</dbReference>
<dbReference type="Proteomes" id="UP001461498">
    <property type="component" value="Unassembled WGS sequence"/>
</dbReference>
<dbReference type="GO" id="GO:0006357">
    <property type="term" value="P:regulation of transcription by RNA polymerase II"/>
    <property type="evidence" value="ECO:0007669"/>
    <property type="project" value="TreeGrafter"/>
</dbReference>
<evidence type="ECO:0000259" key="2">
    <source>
        <dbReference type="PROSITE" id="PS51029"/>
    </source>
</evidence>
<dbReference type="AlphaFoldDB" id="A0AAW1CR84"/>
<dbReference type="EMBL" id="JAPXFL010000010">
    <property type="protein sequence ID" value="KAK9500827.1"/>
    <property type="molecule type" value="Genomic_DNA"/>
</dbReference>
<gene>
    <name evidence="3" type="ORF">O3M35_002016</name>
</gene>
<dbReference type="PROSITE" id="PS51029">
    <property type="entry name" value="MADF"/>
    <property type="match status" value="1"/>
</dbReference>
<dbReference type="PROSITE" id="PS50090">
    <property type="entry name" value="MYB_LIKE"/>
    <property type="match status" value="1"/>
</dbReference>
<dbReference type="InterPro" id="IPR039353">
    <property type="entry name" value="TF_Adf1"/>
</dbReference>
<evidence type="ECO:0000313" key="3">
    <source>
        <dbReference type="EMBL" id="KAK9500827.1"/>
    </source>
</evidence>
<comment type="caution">
    <text evidence="3">The sequence shown here is derived from an EMBL/GenBank/DDBJ whole genome shotgun (WGS) entry which is preliminary data.</text>
</comment>
<sequence length="310" mass="36140">MIYLCYSCNIIKKSKYGIKIETKNRKKKFGCMKKMSGKFSSEDDEILIELVRKNPALYSVKSMTYKNMVIKNNIWKEIAKTLGKKERDCQIRWKSIRDYYQRKKKEIVMKGKGIQSVPNPDTFFTKFKHLSFLDNNTIERETIINVQDAENLSNIETDRILYAESNEVTNDIKVEEYPLVTEIKLINESNFIKDENIPTSSKKRKRKTISEDVLIEKIKKNRLERKQIISKTLSTQTNCEEDDAINLFFKSMAVTVSTFYPQLQARAKFEVMKIISQLEFENLNLSTVLHDYPSVSISNDTDASRSSTPV</sequence>
<dbReference type="InterPro" id="IPR001005">
    <property type="entry name" value="SANT/Myb"/>
</dbReference>
<evidence type="ECO:0008006" key="5">
    <source>
        <dbReference type="Google" id="ProtNLM"/>
    </source>
</evidence>
<dbReference type="GO" id="GO:0005634">
    <property type="term" value="C:nucleus"/>
    <property type="evidence" value="ECO:0007669"/>
    <property type="project" value="TreeGrafter"/>
</dbReference>
<keyword evidence="4" id="KW-1185">Reference proteome</keyword>
<organism evidence="3 4">
    <name type="scientific">Rhynocoris fuscipes</name>
    <dbReference type="NCBI Taxonomy" id="488301"/>
    <lineage>
        <taxon>Eukaryota</taxon>
        <taxon>Metazoa</taxon>
        <taxon>Ecdysozoa</taxon>
        <taxon>Arthropoda</taxon>
        <taxon>Hexapoda</taxon>
        <taxon>Insecta</taxon>
        <taxon>Pterygota</taxon>
        <taxon>Neoptera</taxon>
        <taxon>Paraneoptera</taxon>
        <taxon>Hemiptera</taxon>
        <taxon>Heteroptera</taxon>
        <taxon>Panheteroptera</taxon>
        <taxon>Cimicomorpha</taxon>
        <taxon>Reduviidae</taxon>
        <taxon>Harpactorinae</taxon>
        <taxon>Harpactorini</taxon>
        <taxon>Rhynocoris</taxon>
    </lineage>
</organism>
<dbReference type="InterPro" id="IPR006578">
    <property type="entry name" value="MADF-dom"/>
</dbReference>
<dbReference type="PANTHER" id="PTHR12243">
    <property type="entry name" value="MADF DOMAIN TRANSCRIPTION FACTOR"/>
    <property type="match status" value="1"/>
</dbReference>
<name>A0AAW1CR84_9HEMI</name>
<dbReference type="CDD" id="cd00167">
    <property type="entry name" value="SANT"/>
    <property type="match status" value="1"/>
</dbReference>
<evidence type="ECO:0000259" key="1">
    <source>
        <dbReference type="PROSITE" id="PS50090"/>
    </source>
</evidence>